<keyword evidence="3" id="KW-1185">Reference proteome</keyword>
<feature type="region of interest" description="Disordered" evidence="1">
    <location>
        <begin position="502"/>
        <end position="593"/>
    </location>
</feature>
<evidence type="ECO:0000313" key="3">
    <source>
        <dbReference type="Proteomes" id="UP000747542"/>
    </source>
</evidence>
<gene>
    <name evidence="2" type="ORF">Hamer_G018747</name>
</gene>
<proteinExistence type="predicted"/>
<evidence type="ECO:0000313" key="2">
    <source>
        <dbReference type="EMBL" id="KAG7157685.1"/>
    </source>
</evidence>
<dbReference type="AlphaFoldDB" id="A0A8J5MNF5"/>
<comment type="caution">
    <text evidence="2">The sequence shown here is derived from an EMBL/GenBank/DDBJ whole genome shotgun (WGS) entry which is preliminary data.</text>
</comment>
<feature type="compositionally biased region" description="Polar residues" evidence="1">
    <location>
        <begin position="502"/>
        <end position="513"/>
    </location>
</feature>
<protein>
    <recommendedName>
        <fullName evidence="4">PWWP domain-containing protein</fullName>
    </recommendedName>
</protein>
<dbReference type="EMBL" id="JAHLQT010036987">
    <property type="protein sequence ID" value="KAG7157685.1"/>
    <property type="molecule type" value="Genomic_DNA"/>
</dbReference>
<dbReference type="Proteomes" id="UP000747542">
    <property type="component" value="Unassembled WGS sequence"/>
</dbReference>
<accession>A0A8J5MNF5</accession>
<feature type="compositionally biased region" description="Basic and acidic residues" evidence="1">
    <location>
        <begin position="514"/>
        <end position="535"/>
    </location>
</feature>
<evidence type="ECO:0000256" key="1">
    <source>
        <dbReference type="SAM" id="MobiDB-lite"/>
    </source>
</evidence>
<feature type="region of interest" description="Disordered" evidence="1">
    <location>
        <begin position="1"/>
        <end position="60"/>
    </location>
</feature>
<organism evidence="2 3">
    <name type="scientific">Homarus americanus</name>
    <name type="common">American lobster</name>
    <dbReference type="NCBI Taxonomy" id="6706"/>
    <lineage>
        <taxon>Eukaryota</taxon>
        <taxon>Metazoa</taxon>
        <taxon>Ecdysozoa</taxon>
        <taxon>Arthropoda</taxon>
        <taxon>Crustacea</taxon>
        <taxon>Multicrustacea</taxon>
        <taxon>Malacostraca</taxon>
        <taxon>Eumalacostraca</taxon>
        <taxon>Eucarida</taxon>
        <taxon>Decapoda</taxon>
        <taxon>Pleocyemata</taxon>
        <taxon>Astacidea</taxon>
        <taxon>Nephropoidea</taxon>
        <taxon>Nephropidae</taxon>
        <taxon>Homarus</taxon>
    </lineage>
</organism>
<sequence length="1085" mass="125364">MVNESPTDERHMLNESPTDERHMVNESPTDERHMEYKAPTDERHMEYKAPTDERHMVYESPTDERHMVYESPTDERHMVYESPTDERHMVNESPTDERHMVYESPTDERHMVYKAPTDERHMVYESPTDERHMVYKAPTDERHMEYKAPTDERHMVCESPTDRETHGVPKLQPDERHMVYESPTDERHMVYKAPTDERHMVYKAPTDERHMVYESPTDERHMVYESPTDEKDNVQDSLADGERQRDIIEECEREDTTSTSQHRGELLVNSDACRHYQDHYDQSVDGAVVSQLIIANGDVRGCPQISGSNDFSQNLPQKRLLSNVTQIGKCPKKMKGTAEVVGVEVQNLVGSVHQGEQDVHTHINDEQITDYSGGYSGCNGQLSTPGTSIVIHSQVSQKFLSNINAKCCIREGVSDPTYENPIPGTSKTPELGRDLDFNLTDGVAYCHYEKHGGLINVPAVNFINTACINKDNEPNNFEGFHTEPNEKVLALKQFLISSHIQGGGSELNSPTYSKTKDGGKYDWGKNSESVMERGKGNQGRKNVTRRRKQREMNVKGEGKHGSEGMEGNKSEGKSKGGKDTRNTTKKRKWTKRVERKEMQNTILDKAVTDKKNETRLVEQVESRSSSNTQIRSQTSWRNLNSEPMLEEPSDSHCEEVNRCEIKVNDDDKSLWGRSSTSANYSGKKRKIVDVNRDSTIGIGNSGDEPTDETEVQRAVLVTAHYAEISLENITDKHLRNGKQVVKLEKKVTRRRRKAKKKMVKCDAHKAGGMKKEEEKQPLVQEKDFIAPYRLLFDSDSDELPDLNELPVHTGKTEYDFKTGDLVWSLERDTWWPSCIQQINPYIKRPLMYFIGRKQDTVVKVKVEDIRPYKYEQDALVIVSLTPKDDHMMTPQNRKKKPEEDGTKKRAKKSKKKWSYELVNQKTEMNSYQLVNEEFTLTPREKIKFQSAMKVRKRENEKLLKFITSSACMEHLWQIFNGEKPCERHEAYQDMFSRRGLLCTGIGPFQLDHDDEQILFVVDFLCTELTKGKPEFHLAKDYVFRVWMPEAIKEALRVVRKVPESELELAMNEGYRETKIERKARRMDFM</sequence>
<feature type="region of interest" description="Disordered" evidence="1">
    <location>
        <begin position="885"/>
        <end position="911"/>
    </location>
</feature>
<name>A0A8J5MNF5_HOMAM</name>
<feature type="compositionally biased region" description="Basic and acidic residues" evidence="1">
    <location>
        <begin position="550"/>
        <end position="582"/>
    </location>
</feature>
<feature type="compositionally biased region" description="Basic and acidic residues" evidence="1">
    <location>
        <begin position="7"/>
        <end position="60"/>
    </location>
</feature>
<evidence type="ECO:0008006" key="4">
    <source>
        <dbReference type="Google" id="ProtNLM"/>
    </source>
</evidence>
<reference evidence="2" key="1">
    <citation type="journal article" date="2021" name="Sci. Adv.">
        <title>The American lobster genome reveals insights on longevity, neural, and immune adaptations.</title>
        <authorList>
            <person name="Polinski J.M."/>
            <person name="Zimin A.V."/>
            <person name="Clark K.F."/>
            <person name="Kohn A.B."/>
            <person name="Sadowski N."/>
            <person name="Timp W."/>
            <person name="Ptitsyn A."/>
            <person name="Khanna P."/>
            <person name="Romanova D.Y."/>
            <person name="Williams P."/>
            <person name="Greenwood S.J."/>
            <person name="Moroz L.L."/>
            <person name="Walt D.R."/>
            <person name="Bodnar A.G."/>
        </authorList>
    </citation>
    <scope>NUCLEOTIDE SEQUENCE</scope>
    <source>
        <strain evidence="2">GMGI-L3</strain>
    </source>
</reference>